<proteinExistence type="predicted"/>
<dbReference type="GO" id="GO:0016757">
    <property type="term" value="F:glycosyltransferase activity"/>
    <property type="evidence" value="ECO:0007669"/>
    <property type="project" value="UniProtKB-KW"/>
</dbReference>
<dbReference type="EMBL" id="JAQQLI010000024">
    <property type="protein sequence ID" value="MDC7787156.1"/>
    <property type="molecule type" value="Genomic_DNA"/>
</dbReference>
<gene>
    <name evidence="1" type="ORF">PQJ73_15805</name>
</gene>
<dbReference type="Gene3D" id="3.40.50.2000">
    <property type="entry name" value="Glycogen Phosphorylase B"/>
    <property type="match status" value="1"/>
</dbReference>
<organism evidence="1 2">
    <name type="scientific">Rhodoplanes tepidamans</name>
    <name type="common">Rhodoplanes cryptolactis</name>
    <dbReference type="NCBI Taxonomy" id="200616"/>
    <lineage>
        <taxon>Bacteria</taxon>
        <taxon>Pseudomonadati</taxon>
        <taxon>Pseudomonadota</taxon>
        <taxon>Alphaproteobacteria</taxon>
        <taxon>Hyphomicrobiales</taxon>
        <taxon>Nitrobacteraceae</taxon>
        <taxon>Rhodoplanes</taxon>
    </lineage>
</organism>
<reference evidence="1" key="1">
    <citation type="journal article" date="2023" name="Microbiol Resour">
        <title>Genome Sequences of Rhodoplanes serenus and Two Thermotolerant Strains, Rhodoplanes tepidamans and 'Rhodoplanes cryptolactis,' Further Refine the Genus.</title>
        <authorList>
            <person name="Rayyan A.A."/>
            <person name="Kyndt J.A."/>
        </authorList>
    </citation>
    <scope>NUCLEOTIDE SEQUENCE</scope>
    <source>
        <strain evidence="1">DSM 9987</strain>
    </source>
</reference>
<reference evidence="1" key="2">
    <citation type="submission" date="2023-02" db="EMBL/GenBank/DDBJ databases">
        <authorList>
            <person name="Rayyan A."/>
            <person name="Meyer T."/>
            <person name="Kyndt J.A."/>
        </authorList>
    </citation>
    <scope>NUCLEOTIDE SEQUENCE</scope>
    <source>
        <strain evidence="1">DSM 9987</strain>
    </source>
</reference>
<comment type="caution">
    <text evidence="1">The sequence shown here is derived from an EMBL/GenBank/DDBJ whole genome shotgun (WGS) entry which is preliminary data.</text>
</comment>
<keyword evidence="2" id="KW-1185">Reference proteome</keyword>
<accession>A0ABT5JBU6</accession>
<dbReference type="SUPFAM" id="SSF53756">
    <property type="entry name" value="UDP-Glycosyltransferase/glycogen phosphorylase"/>
    <property type="match status" value="1"/>
</dbReference>
<keyword evidence="1" id="KW-0808">Transferase</keyword>
<evidence type="ECO:0000313" key="2">
    <source>
        <dbReference type="Proteomes" id="UP001165652"/>
    </source>
</evidence>
<keyword evidence="1" id="KW-0328">Glycosyltransferase</keyword>
<dbReference type="Proteomes" id="UP001165652">
    <property type="component" value="Unassembled WGS sequence"/>
</dbReference>
<dbReference type="RefSeq" id="WP_272778000.1">
    <property type="nucleotide sequence ID" value="NZ_JAQQLI010000024.1"/>
</dbReference>
<sequence>MKAALVFAGPTAATATFRPYRSRAFLDALAADGIEIVVIDLDLDTERRFETPPIEAPGLVSYRNQVDRLALIVAQERPALVQTFGATAALGPVWRSAARADRPVVHFVSSEGALADPPAGTPRGLADLSRRSRGLAHWRARSASRHVAAVLGSNRADMGRHFRHGFFSRARFSVVAPPAVPRAADAPQANGRERYAVPVFGVFDPDATVEALERLVRAVALTGQSGLFDLRVAPAALARRIDLPAGVTAVDAADPAAFLRDLDVLVVPAADDRAAAVVLAALAARRSVVVPDTGALAEIVDYGRRGLLYTAGSAYHLAMAMNVMAQSWTNRPFSFDGVAEAIDRAAPDAVARVFAQAWRRLA</sequence>
<dbReference type="Pfam" id="PF13692">
    <property type="entry name" value="Glyco_trans_1_4"/>
    <property type="match status" value="1"/>
</dbReference>
<protein>
    <submittedName>
        <fullName evidence="1">Glycosyltransferase</fullName>
        <ecNumber evidence="1">2.4.-.-</ecNumber>
    </submittedName>
</protein>
<name>A0ABT5JBU6_RHOTP</name>
<evidence type="ECO:0000313" key="1">
    <source>
        <dbReference type="EMBL" id="MDC7787156.1"/>
    </source>
</evidence>
<dbReference type="EC" id="2.4.-.-" evidence="1"/>